<evidence type="ECO:0000313" key="2">
    <source>
        <dbReference type="EMBL" id="MBP0483453.1"/>
    </source>
</evidence>
<keyword evidence="1" id="KW-0732">Signal</keyword>
<evidence type="ECO:0000256" key="1">
    <source>
        <dbReference type="SAM" id="SignalP"/>
    </source>
</evidence>
<keyword evidence="3" id="KW-1185">Reference proteome</keyword>
<evidence type="ECO:0000313" key="3">
    <source>
        <dbReference type="Proteomes" id="UP000675940"/>
    </source>
</evidence>
<comment type="caution">
    <text evidence="2">The sequence shown here is derived from an EMBL/GenBank/DDBJ whole genome shotgun (WGS) entry which is preliminary data.</text>
</comment>
<gene>
    <name evidence="2" type="ORF">J5474_13255</name>
</gene>
<name>A0A940S0U2_9RHOB</name>
<dbReference type="RefSeq" id="WP_209361399.1">
    <property type="nucleotide sequence ID" value="NZ_JAGISH010000007.1"/>
</dbReference>
<accession>A0A940S0U2</accession>
<dbReference type="EMBL" id="JAGISH010000007">
    <property type="protein sequence ID" value="MBP0483453.1"/>
    <property type="molecule type" value="Genomic_DNA"/>
</dbReference>
<organism evidence="2 3">
    <name type="scientific">Sagittula salina</name>
    <dbReference type="NCBI Taxonomy" id="2820268"/>
    <lineage>
        <taxon>Bacteria</taxon>
        <taxon>Pseudomonadati</taxon>
        <taxon>Pseudomonadota</taxon>
        <taxon>Alphaproteobacteria</taxon>
        <taxon>Rhodobacterales</taxon>
        <taxon>Roseobacteraceae</taxon>
        <taxon>Sagittula</taxon>
    </lineage>
</organism>
<feature type="chain" id="PRO_5037396159" evidence="1">
    <location>
        <begin position="21"/>
        <end position="156"/>
    </location>
</feature>
<reference evidence="2" key="1">
    <citation type="submission" date="2021-03" db="EMBL/GenBank/DDBJ databases">
        <title>Sagittula salina sp. nov. strain M10.9X isolated from the marine waste.</title>
        <authorList>
            <person name="Satari L."/>
            <person name="Molina-Menor E."/>
            <person name="Vidal-Verdu A."/>
            <person name="Pascual J."/>
            <person name="Pereto J."/>
            <person name="Porcar M."/>
        </authorList>
    </citation>
    <scope>NUCLEOTIDE SEQUENCE</scope>
    <source>
        <strain evidence="2">M10.9X</strain>
    </source>
</reference>
<sequence length="156" mass="16864">MKRFLTATALMSIVATGAFAATDYEATTINTYLPDVDVSTLNDEQVGALMNIAGSNTEAEKEEQMRAYLGEFNSPEMTTSVKVVPAEEAAEMEAEGTMEPADPDFYDNVIASFLPDVSIETLTDEQKSALVNIANGDGNENDKKREMEAYLSADNG</sequence>
<dbReference type="Proteomes" id="UP000675940">
    <property type="component" value="Unassembled WGS sequence"/>
</dbReference>
<proteinExistence type="predicted"/>
<feature type="signal peptide" evidence="1">
    <location>
        <begin position="1"/>
        <end position="20"/>
    </location>
</feature>
<protein>
    <submittedName>
        <fullName evidence="2">Uncharacterized protein</fullName>
    </submittedName>
</protein>
<dbReference type="AlphaFoldDB" id="A0A940S0U2"/>